<dbReference type="Proteomes" id="UP000315344">
    <property type="component" value="Unassembled WGS sequence"/>
</dbReference>
<evidence type="ECO:0000313" key="2">
    <source>
        <dbReference type="Proteomes" id="UP000315344"/>
    </source>
</evidence>
<reference evidence="1 2" key="1">
    <citation type="journal article" date="2017" name="Nat. Commun.">
        <title>In situ click chemistry generation of cyclooxygenase-2 inhibitors.</title>
        <authorList>
            <person name="Bhardwaj A."/>
            <person name="Kaur J."/>
            <person name="Wuest M."/>
            <person name="Wuest F."/>
        </authorList>
    </citation>
    <scope>NUCLEOTIDE SEQUENCE [LARGE SCALE GENOMIC DNA]</scope>
    <source>
        <strain evidence="1">S2_012_000_R3_94</strain>
    </source>
</reference>
<protein>
    <submittedName>
        <fullName evidence="1">Uncharacterized protein</fullName>
    </submittedName>
</protein>
<proteinExistence type="predicted"/>
<sequence>MSPISFNGLSAGDSPASFRRFCVSPVRIERGNHYDEAIEVCPPAERAFWSIYGDTGQGWQLVHDAEVGEAGRALLALEVATGAPVHYVDCDWRSTGGTVAGLADRLAERIHDEIPGYDGPEGDCQLVFAYLRGARPLPVRRSFRQHSLSRGRKHRTLRGGMRRRRVDSVVGEKRC</sequence>
<accession>A0A533I123</accession>
<dbReference type="EMBL" id="VAFL01000013">
    <property type="protein sequence ID" value="TKW65396.1"/>
    <property type="molecule type" value="Genomic_DNA"/>
</dbReference>
<comment type="caution">
    <text evidence="1">The sequence shown here is derived from an EMBL/GenBank/DDBJ whole genome shotgun (WGS) entry which is preliminary data.</text>
</comment>
<name>A0A533I123_PARDE</name>
<organism evidence="1 2">
    <name type="scientific">Paracoccus denitrificans</name>
    <dbReference type="NCBI Taxonomy" id="266"/>
    <lineage>
        <taxon>Bacteria</taxon>
        <taxon>Pseudomonadati</taxon>
        <taxon>Pseudomonadota</taxon>
        <taxon>Alphaproteobacteria</taxon>
        <taxon>Rhodobacterales</taxon>
        <taxon>Paracoccaceae</taxon>
        <taxon>Paracoccus</taxon>
    </lineage>
</organism>
<dbReference type="AlphaFoldDB" id="A0A533I123"/>
<gene>
    <name evidence="1" type="ORF">DI616_14570</name>
</gene>
<evidence type="ECO:0000313" key="1">
    <source>
        <dbReference type="EMBL" id="TKW65396.1"/>
    </source>
</evidence>